<dbReference type="Gene3D" id="3.90.1150.10">
    <property type="entry name" value="Aspartate Aminotransferase, domain 1"/>
    <property type="match status" value="1"/>
</dbReference>
<dbReference type="RefSeq" id="WP_210096630.1">
    <property type="nucleotide sequence ID" value="NZ_BAAAIO010000001.1"/>
</dbReference>
<comment type="similarity">
    <text evidence="5">Belongs to the class-II pyridoxal-phosphate-dependent aminotransferase family. MalY/PatB cystathionine beta-lyase subfamily.</text>
</comment>
<evidence type="ECO:0000256" key="3">
    <source>
        <dbReference type="ARBA" id="ARBA00022898"/>
    </source>
</evidence>
<keyword evidence="4 7" id="KW-0456">Lyase</keyword>
<evidence type="ECO:0000313" key="7">
    <source>
        <dbReference type="EMBL" id="MBP2377260.1"/>
    </source>
</evidence>
<dbReference type="InterPro" id="IPR004839">
    <property type="entry name" value="Aminotransferase_I/II_large"/>
</dbReference>
<dbReference type="InterPro" id="IPR015424">
    <property type="entry name" value="PyrdxlP-dep_Trfase"/>
</dbReference>
<dbReference type="GO" id="GO:0016829">
    <property type="term" value="F:lyase activity"/>
    <property type="evidence" value="ECO:0007669"/>
    <property type="project" value="UniProtKB-KW"/>
</dbReference>
<evidence type="ECO:0000256" key="4">
    <source>
        <dbReference type="ARBA" id="ARBA00023239"/>
    </source>
</evidence>
<dbReference type="EC" id="4.4.1.13" evidence="2"/>
<dbReference type="InterPro" id="IPR015421">
    <property type="entry name" value="PyrdxlP-dep_Trfase_major"/>
</dbReference>
<dbReference type="SUPFAM" id="SSF53383">
    <property type="entry name" value="PLP-dependent transferases"/>
    <property type="match status" value="1"/>
</dbReference>
<dbReference type="PANTHER" id="PTHR43525">
    <property type="entry name" value="PROTEIN MALY"/>
    <property type="match status" value="1"/>
</dbReference>
<dbReference type="EMBL" id="JAGIOA010000001">
    <property type="protein sequence ID" value="MBP2377260.1"/>
    <property type="molecule type" value="Genomic_DNA"/>
</dbReference>
<evidence type="ECO:0000313" key="8">
    <source>
        <dbReference type="Proteomes" id="UP000703720"/>
    </source>
</evidence>
<evidence type="ECO:0000256" key="5">
    <source>
        <dbReference type="ARBA" id="ARBA00037974"/>
    </source>
</evidence>
<sequence>MTPGAFDQITQDDLRNAGSVKWTTFPDTIGAFVAEMDFGLAPAITGAVKDALDLGVTGYLPEKLAKDLSAATARWYANSYGWEVAPERVHHVPDVIAAFELAIDNFTTPGSAIIVPTPAYMPFLLVPPMRDRRVIEVPSIEVDGRWLMDLDAVAQAFRDGGEMLVLCNPHNPLGTVATRDELLAIADTVTAAGGRVFADEIHAPIVYAPATHIPYASVSNAAAAHTLTATSASKAWNLAGLKCAQIIISNDADAELWERLGFWPGHGTSTIGVVANTAAYTAGSEWLDQVVEYLDGNRRMLAQLVDEKLPGVRMIVPEGSYIALLDFRETGLSGDLGAWFREHARVAMTDGAACGVAAIGYTRFVFALPRPVMVEAVERIAVALREREAASV</sequence>
<organism evidence="7 8">
    <name type="scientific">Microbacterium phyllosphaerae</name>
    <dbReference type="NCBI Taxonomy" id="124798"/>
    <lineage>
        <taxon>Bacteria</taxon>
        <taxon>Bacillati</taxon>
        <taxon>Actinomycetota</taxon>
        <taxon>Actinomycetes</taxon>
        <taxon>Micrococcales</taxon>
        <taxon>Microbacteriaceae</taxon>
        <taxon>Microbacterium</taxon>
    </lineage>
</organism>
<evidence type="ECO:0000259" key="6">
    <source>
        <dbReference type="Pfam" id="PF00155"/>
    </source>
</evidence>
<dbReference type="InterPro" id="IPR015422">
    <property type="entry name" value="PyrdxlP-dep_Trfase_small"/>
</dbReference>
<keyword evidence="3" id="KW-0663">Pyridoxal phosphate</keyword>
<dbReference type="InterPro" id="IPR051798">
    <property type="entry name" value="Class-II_PLP-Dep_Aminotrans"/>
</dbReference>
<evidence type="ECO:0000256" key="2">
    <source>
        <dbReference type="ARBA" id="ARBA00012224"/>
    </source>
</evidence>
<accession>A0ABS4WM31</accession>
<dbReference type="Proteomes" id="UP000703720">
    <property type="component" value="Unassembled WGS sequence"/>
</dbReference>
<protein>
    <recommendedName>
        <fullName evidence="2">cysteine-S-conjugate beta-lyase</fullName>
        <ecNumber evidence="2">4.4.1.13</ecNumber>
    </recommendedName>
</protein>
<gene>
    <name evidence="7" type="ORF">JOF42_000755</name>
</gene>
<keyword evidence="8" id="KW-1185">Reference proteome</keyword>
<dbReference type="Pfam" id="PF00155">
    <property type="entry name" value="Aminotran_1_2"/>
    <property type="match status" value="1"/>
</dbReference>
<dbReference type="CDD" id="cd00609">
    <property type="entry name" value="AAT_like"/>
    <property type="match status" value="1"/>
</dbReference>
<name>A0ABS4WM31_9MICO</name>
<proteinExistence type="inferred from homology"/>
<dbReference type="PANTHER" id="PTHR43525:SF2">
    <property type="entry name" value="CYSTATHIONINE BETA-LYASE-RELATED"/>
    <property type="match status" value="1"/>
</dbReference>
<reference evidence="7 8" key="1">
    <citation type="submission" date="2021-03" db="EMBL/GenBank/DDBJ databases">
        <title>Sequencing the genomes of 1000 actinobacteria strains.</title>
        <authorList>
            <person name="Klenk H.-P."/>
        </authorList>
    </citation>
    <scope>NUCLEOTIDE SEQUENCE [LARGE SCALE GENOMIC DNA]</scope>
    <source>
        <strain evidence="7 8">DSM 13468</strain>
    </source>
</reference>
<dbReference type="Gene3D" id="3.40.640.10">
    <property type="entry name" value="Type I PLP-dependent aspartate aminotransferase-like (Major domain)"/>
    <property type="match status" value="1"/>
</dbReference>
<evidence type="ECO:0000256" key="1">
    <source>
        <dbReference type="ARBA" id="ARBA00001933"/>
    </source>
</evidence>
<comment type="cofactor">
    <cofactor evidence="1">
        <name>pyridoxal 5'-phosphate</name>
        <dbReference type="ChEBI" id="CHEBI:597326"/>
    </cofactor>
</comment>
<feature type="domain" description="Aminotransferase class I/classII large" evidence="6">
    <location>
        <begin position="36"/>
        <end position="380"/>
    </location>
</feature>
<comment type="caution">
    <text evidence="7">The sequence shown here is derived from an EMBL/GenBank/DDBJ whole genome shotgun (WGS) entry which is preliminary data.</text>
</comment>